<evidence type="ECO:0000313" key="3">
    <source>
        <dbReference type="EMBL" id="CAB4322031.1"/>
    </source>
</evidence>
<dbReference type="Proteomes" id="UP000507245">
    <property type="component" value="Unassembled WGS sequence"/>
</dbReference>
<evidence type="ECO:0000313" key="2">
    <source>
        <dbReference type="EMBL" id="CAB4291716.1"/>
    </source>
</evidence>
<protein>
    <submittedName>
        <fullName evidence="2">Uncharacterized protein</fullName>
    </submittedName>
</protein>
<organism evidence="2 4">
    <name type="scientific">Prunus armeniaca</name>
    <name type="common">Apricot</name>
    <name type="synonym">Armeniaca vulgaris</name>
    <dbReference type="NCBI Taxonomy" id="36596"/>
    <lineage>
        <taxon>Eukaryota</taxon>
        <taxon>Viridiplantae</taxon>
        <taxon>Streptophyta</taxon>
        <taxon>Embryophyta</taxon>
        <taxon>Tracheophyta</taxon>
        <taxon>Spermatophyta</taxon>
        <taxon>Magnoliopsida</taxon>
        <taxon>eudicotyledons</taxon>
        <taxon>Gunneridae</taxon>
        <taxon>Pentapetalae</taxon>
        <taxon>rosids</taxon>
        <taxon>fabids</taxon>
        <taxon>Rosales</taxon>
        <taxon>Rosaceae</taxon>
        <taxon>Amygdaloideae</taxon>
        <taxon>Amygdaleae</taxon>
        <taxon>Prunus</taxon>
    </lineage>
</organism>
<sequence length="98" mass="10987">MEATLLSSQRFHPQLFPTLRGSVSWGPYLLAVLDVFTIVTMRAVVVTEGCRKIKLQYYGFKLVSAASLLGSPFWEHVKEILNPGNSVGAGPWSMLRRY</sequence>
<keyword evidence="1" id="KW-0812">Transmembrane</keyword>
<feature type="transmembrane region" description="Helical" evidence="1">
    <location>
        <begin position="25"/>
        <end position="45"/>
    </location>
</feature>
<dbReference type="EMBL" id="CAEKKB010000008">
    <property type="protein sequence ID" value="CAB4322031.1"/>
    <property type="molecule type" value="Genomic_DNA"/>
</dbReference>
<keyword evidence="1" id="KW-1133">Transmembrane helix</keyword>
<evidence type="ECO:0000256" key="1">
    <source>
        <dbReference type="SAM" id="Phobius"/>
    </source>
</evidence>
<proteinExistence type="predicted"/>
<dbReference type="AlphaFoldDB" id="A0A6J5VS21"/>
<keyword evidence="1" id="KW-0472">Membrane</keyword>
<evidence type="ECO:0000313" key="4">
    <source>
        <dbReference type="Proteomes" id="UP000507222"/>
    </source>
</evidence>
<accession>A0A6J5VS21</accession>
<keyword evidence="5" id="KW-1185">Reference proteome</keyword>
<reference evidence="2 4" key="2">
    <citation type="submission" date="2020-05" db="EMBL/GenBank/DDBJ databases">
        <authorList>
            <person name="Campoy J."/>
            <person name="Schneeberger K."/>
            <person name="Spophaly S."/>
        </authorList>
    </citation>
    <scope>NUCLEOTIDE SEQUENCE [LARGE SCALE GENOMIC DNA]</scope>
    <source>
        <strain evidence="2">PruArmRojPasFocal</strain>
    </source>
</reference>
<evidence type="ECO:0000313" key="5">
    <source>
        <dbReference type="Proteomes" id="UP000507245"/>
    </source>
</evidence>
<gene>
    <name evidence="2" type="ORF">CURHAP_LOCUS52087</name>
    <name evidence="3" type="ORF">ORAREDHAP_LOCUS51327</name>
</gene>
<dbReference type="EMBL" id="CAEKDK010000008">
    <property type="protein sequence ID" value="CAB4291716.1"/>
    <property type="molecule type" value="Genomic_DNA"/>
</dbReference>
<name>A0A6J5VS21_PRUAR</name>
<dbReference type="Proteomes" id="UP000507222">
    <property type="component" value="Unassembled WGS sequence"/>
</dbReference>
<dbReference type="OrthoDB" id="10496545at2759"/>
<reference evidence="5" key="1">
    <citation type="journal article" date="2020" name="Genome Biol.">
        <title>Gamete binning: chromosome-level and haplotype-resolved genome assembly enabled by high-throughput single-cell sequencing of gamete genomes.</title>
        <authorList>
            <person name="Campoy J.A."/>
            <person name="Sun H."/>
            <person name="Goel M."/>
            <person name="Jiao W.-B."/>
            <person name="Folz-Donahue K."/>
            <person name="Wang N."/>
            <person name="Rubio M."/>
            <person name="Liu C."/>
            <person name="Kukat C."/>
            <person name="Ruiz D."/>
            <person name="Huettel B."/>
            <person name="Schneeberger K."/>
        </authorList>
    </citation>
    <scope>NUCLEOTIDE SEQUENCE [LARGE SCALE GENOMIC DNA]</scope>
    <source>
        <strain evidence="5">cv. Rojo Pasion</strain>
    </source>
</reference>